<proteinExistence type="predicted"/>
<dbReference type="AlphaFoldDB" id="S3ZTA1"/>
<dbReference type="Gene3D" id="3.90.920.10">
    <property type="entry name" value="DNA primase, PRIM domain"/>
    <property type="match status" value="1"/>
</dbReference>
<dbReference type="EMBL" id="AOPZ01000297">
    <property type="protein sequence ID" value="EPH41635.1"/>
    <property type="molecule type" value="Genomic_DNA"/>
</dbReference>
<dbReference type="Pfam" id="PF21686">
    <property type="entry name" value="LigD_Prim-Pol"/>
    <property type="match status" value="1"/>
</dbReference>
<reference evidence="3 4" key="1">
    <citation type="submission" date="2013-02" db="EMBL/GenBank/DDBJ databases">
        <title>Draft Genome Sequence of Streptomyces aurantiacus, Which Produces Setomimycin.</title>
        <authorList>
            <person name="Gruening B.A."/>
            <person name="Praeg A."/>
            <person name="Erxleben A."/>
            <person name="Guenther S."/>
            <person name="Mueller M."/>
        </authorList>
    </citation>
    <scope>NUCLEOTIDE SEQUENCE [LARGE SCALE GENOMIC DNA]</scope>
    <source>
        <strain evidence="3 4">JA 4570</strain>
    </source>
</reference>
<dbReference type="NCBIfam" id="TIGR02778">
    <property type="entry name" value="ligD_pol"/>
    <property type="match status" value="1"/>
</dbReference>
<evidence type="ECO:0000313" key="4">
    <source>
        <dbReference type="Proteomes" id="UP000014629"/>
    </source>
</evidence>
<dbReference type="PATRIC" id="fig|1286094.4.peg.5240"/>
<evidence type="ECO:0000313" key="3">
    <source>
        <dbReference type="EMBL" id="EPH41635.1"/>
    </source>
</evidence>
<dbReference type="RefSeq" id="WP_016643429.1">
    <property type="nucleotide sequence ID" value="NZ_AOPZ01000297.1"/>
</dbReference>
<sequence length="338" mass="36754">MTTTARKVRAGRRTVEVHRPDKVLLPPEGGDGAGGARGRGKRGGEAGGRAQDGDEGHGCTKGDLADYYRSVAPFMLPHLRGRPLMLERHPDGVPGPMFMQKDTPDHYPDWITRAEVPKEGGTVTHTVCDDSATLLYLADQACVTLHRWLSRVGRIDRPDRMVFDLDPAKDGAPQDVFGAVRDAARLLGELLDQVGLPSALMTTGSRGLHVIVPLNGRHHVDDVRDFAKEVAALLAESRPDELTTAARKKDRGGRLYLDVQRNAYAQTAVAPFSVRARPGAPVAVPLAWEQLDDPGTHAARWTVADALEQARTDPWAGLLRSPRALGPARRKLRALRGT</sequence>
<dbReference type="InterPro" id="IPR052171">
    <property type="entry name" value="NHEJ_LigD"/>
</dbReference>
<evidence type="ECO:0000259" key="2">
    <source>
        <dbReference type="Pfam" id="PF21686"/>
    </source>
</evidence>
<dbReference type="Proteomes" id="UP000014629">
    <property type="component" value="Unassembled WGS sequence"/>
</dbReference>
<name>S3ZTA1_9ACTN</name>
<feature type="compositionally biased region" description="Basic residues" evidence="1">
    <location>
        <begin position="1"/>
        <end position="12"/>
    </location>
</feature>
<dbReference type="OrthoDB" id="4296267at2"/>
<keyword evidence="4" id="KW-1185">Reference proteome</keyword>
<organism evidence="3 4">
    <name type="scientific">Streptomyces aurantiacus JA 4570</name>
    <dbReference type="NCBI Taxonomy" id="1286094"/>
    <lineage>
        <taxon>Bacteria</taxon>
        <taxon>Bacillati</taxon>
        <taxon>Actinomycetota</taxon>
        <taxon>Actinomycetes</taxon>
        <taxon>Kitasatosporales</taxon>
        <taxon>Streptomycetaceae</taxon>
        <taxon>Streptomyces</taxon>
        <taxon>Streptomyces aurantiacus group</taxon>
    </lineage>
</organism>
<dbReference type="PANTHER" id="PTHR42705">
    <property type="entry name" value="BIFUNCTIONAL NON-HOMOLOGOUS END JOINING PROTEIN LIGD"/>
    <property type="match status" value="1"/>
</dbReference>
<dbReference type="GO" id="GO:0016874">
    <property type="term" value="F:ligase activity"/>
    <property type="evidence" value="ECO:0007669"/>
    <property type="project" value="UniProtKB-KW"/>
</dbReference>
<feature type="compositionally biased region" description="Basic and acidic residues" evidence="1">
    <location>
        <begin position="13"/>
        <end position="22"/>
    </location>
</feature>
<comment type="caution">
    <text evidence="3">The sequence shown here is derived from an EMBL/GenBank/DDBJ whole genome shotgun (WGS) entry which is preliminary data.</text>
</comment>
<gene>
    <name evidence="3" type="ORF">STRAU_5307</name>
</gene>
<accession>S3ZTA1</accession>
<protein>
    <submittedName>
        <fullName evidence="3">Putative DNA ligase-like protein</fullName>
    </submittedName>
</protein>
<feature type="region of interest" description="Disordered" evidence="1">
    <location>
        <begin position="1"/>
        <end position="59"/>
    </location>
</feature>
<dbReference type="PANTHER" id="PTHR42705:SF2">
    <property type="entry name" value="BIFUNCTIONAL NON-HOMOLOGOUS END JOINING PROTEIN LIGD"/>
    <property type="match status" value="1"/>
</dbReference>
<feature type="domain" description="DNA ligase D polymerase" evidence="2">
    <location>
        <begin position="60"/>
        <end position="315"/>
    </location>
</feature>
<keyword evidence="3" id="KW-0436">Ligase</keyword>
<dbReference type="InterPro" id="IPR014145">
    <property type="entry name" value="LigD_pol_dom"/>
</dbReference>
<evidence type="ECO:0000256" key="1">
    <source>
        <dbReference type="SAM" id="MobiDB-lite"/>
    </source>
</evidence>